<sequence length="192" mass="21701">MSFCLNSRLLAFIRLWIDGGWAVDALLCQPTRPHGDLDIVVQKQDVEHTRDVLKELGYKDQMDVDTRPSNFVMADEAGHEIDLHVIEFDEDGNGVYVPPDLGLSYPSDSLTGQGVIGCHLVSYISPEWLVRFHTGYEIDEQDIHDVMALHRRFGVSLPDEYILLPKTSDDRDAQADEQLVKYSSLSLPTETK</sequence>
<dbReference type="AlphaFoldDB" id="A0A9X7Z958"/>
<evidence type="ECO:0000313" key="1">
    <source>
        <dbReference type="EMBL" id="QSO49220.1"/>
    </source>
</evidence>
<name>A0A9X7Z958_9BACL</name>
<dbReference type="InterPro" id="IPR019646">
    <property type="entry name" value="Aminoglyc_AdlTrfase"/>
</dbReference>
<dbReference type="Pfam" id="PF10706">
    <property type="entry name" value="Aminoglyc_resit"/>
    <property type="match status" value="1"/>
</dbReference>
<dbReference type="RefSeq" id="WP_206658531.1">
    <property type="nucleotide sequence ID" value="NZ_CP071182.1"/>
</dbReference>
<proteinExistence type="predicted"/>
<organism evidence="1 2">
    <name type="scientific">Alicyclobacillus mengziensis</name>
    <dbReference type="NCBI Taxonomy" id="2931921"/>
    <lineage>
        <taxon>Bacteria</taxon>
        <taxon>Bacillati</taxon>
        <taxon>Bacillota</taxon>
        <taxon>Bacilli</taxon>
        <taxon>Bacillales</taxon>
        <taxon>Alicyclobacillaceae</taxon>
        <taxon>Alicyclobacillus</taxon>
    </lineage>
</organism>
<keyword evidence="2" id="KW-1185">Reference proteome</keyword>
<dbReference type="EMBL" id="CP071182">
    <property type="protein sequence ID" value="QSO49220.1"/>
    <property type="molecule type" value="Genomic_DNA"/>
</dbReference>
<evidence type="ECO:0000313" key="2">
    <source>
        <dbReference type="Proteomes" id="UP000663505"/>
    </source>
</evidence>
<accession>A0A9X7Z958</accession>
<dbReference type="Gene3D" id="3.30.460.40">
    <property type="match status" value="1"/>
</dbReference>
<protein>
    <submittedName>
        <fullName evidence="1">Nucleotidyltransferase family protein</fullName>
    </submittedName>
</protein>
<gene>
    <name evidence="1" type="ORF">JZ786_10030</name>
</gene>
<dbReference type="Proteomes" id="UP000663505">
    <property type="component" value="Chromosome"/>
</dbReference>
<reference evidence="1 2" key="1">
    <citation type="submission" date="2021-02" db="EMBL/GenBank/DDBJ databases">
        <title>Alicyclobacillus curvatus sp. nov. and Alicyclobacillus mengziensis sp. nov., two acidophilic bacteria isolated from acid mine drainage.</title>
        <authorList>
            <person name="Huang Y."/>
        </authorList>
    </citation>
    <scope>NUCLEOTIDE SEQUENCE [LARGE SCALE GENOMIC DNA]</scope>
    <source>
        <strain evidence="1 2">S30H14</strain>
    </source>
</reference>
<dbReference type="KEGG" id="afx:JZ786_10030"/>